<accession>A0AAD1KQC3</accession>
<dbReference type="InterPro" id="IPR003593">
    <property type="entry name" value="AAA+_ATPase"/>
</dbReference>
<dbReference type="InterPro" id="IPR003439">
    <property type="entry name" value="ABC_transporter-like_ATP-bd"/>
</dbReference>
<evidence type="ECO:0000256" key="1">
    <source>
        <dbReference type="ARBA" id="ARBA00022741"/>
    </source>
</evidence>
<protein>
    <submittedName>
        <fullName evidence="4">Daunorubicin resistance protein DrrA family ABC transporter ATP-binding protein</fullName>
    </submittedName>
</protein>
<dbReference type="InterPro" id="IPR017871">
    <property type="entry name" value="ABC_transporter-like_CS"/>
</dbReference>
<dbReference type="AlphaFoldDB" id="A0AAD1KQC3"/>
<dbReference type="PANTHER" id="PTHR43582">
    <property type="entry name" value="LINEARMYCIN RESISTANCE ATP-BINDING PROTEIN LNRL"/>
    <property type="match status" value="1"/>
</dbReference>
<evidence type="ECO:0000256" key="2">
    <source>
        <dbReference type="ARBA" id="ARBA00022840"/>
    </source>
</evidence>
<reference evidence="4" key="1">
    <citation type="submission" date="2021-06" db="EMBL/GenBank/DDBJ databases">
        <title>Genome sequence of Cutibacterium modestum strain KB17-24694.</title>
        <authorList>
            <person name="Dekio I."/>
            <person name="Asahina A."/>
            <person name="Nishida M."/>
        </authorList>
    </citation>
    <scope>NUCLEOTIDE SEQUENCE</scope>
    <source>
        <strain evidence="4">KB17-24694</strain>
    </source>
</reference>
<dbReference type="SUPFAM" id="SSF52540">
    <property type="entry name" value="P-loop containing nucleoside triphosphate hydrolases"/>
    <property type="match status" value="1"/>
</dbReference>
<gene>
    <name evidence="4" type="ORF">KB1_22050</name>
</gene>
<dbReference type="EMBL" id="AP024747">
    <property type="protein sequence ID" value="BCY26215.1"/>
    <property type="molecule type" value="Genomic_DNA"/>
</dbReference>
<keyword evidence="1" id="KW-0547">Nucleotide-binding</keyword>
<dbReference type="Proteomes" id="UP000825072">
    <property type="component" value="Chromosome 1"/>
</dbReference>
<organism evidence="4 5">
    <name type="scientific">Cutibacterium modestum</name>
    <dbReference type="NCBI Taxonomy" id="2559073"/>
    <lineage>
        <taxon>Bacteria</taxon>
        <taxon>Bacillati</taxon>
        <taxon>Actinomycetota</taxon>
        <taxon>Actinomycetes</taxon>
        <taxon>Propionibacteriales</taxon>
        <taxon>Propionibacteriaceae</taxon>
        <taxon>Cutibacterium</taxon>
    </lineage>
</organism>
<dbReference type="SMART" id="SM00382">
    <property type="entry name" value="AAA"/>
    <property type="match status" value="1"/>
</dbReference>
<dbReference type="GO" id="GO:0005524">
    <property type="term" value="F:ATP binding"/>
    <property type="evidence" value="ECO:0007669"/>
    <property type="project" value="UniProtKB-KW"/>
</dbReference>
<dbReference type="GO" id="GO:0016887">
    <property type="term" value="F:ATP hydrolysis activity"/>
    <property type="evidence" value="ECO:0007669"/>
    <property type="project" value="InterPro"/>
</dbReference>
<dbReference type="Pfam" id="PF00005">
    <property type="entry name" value="ABC_tran"/>
    <property type="match status" value="1"/>
</dbReference>
<proteinExistence type="predicted"/>
<dbReference type="Gene3D" id="3.40.50.300">
    <property type="entry name" value="P-loop containing nucleotide triphosphate hydrolases"/>
    <property type="match status" value="1"/>
</dbReference>
<dbReference type="PANTHER" id="PTHR43582:SF2">
    <property type="entry name" value="LINEARMYCIN RESISTANCE ATP-BINDING PROTEIN LNRL"/>
    <property type="match status" value="1"/>
</dbReference>
<dbReference type="InterPro" id="IPR027417">
    <property type="entry name" value="P-loop_NTPase"/>
</dbReference>
<evidence type="ECO:0000259" key="3">
    <source>
        <dbReference type="PROSITE" id="PS50893"/>
    </source>
</evidence>
<dbReference type="RefSeq" id="WP_002528082.1">
    <property type="nucleotide sequence ID" value="NZ_AP024747.1"/>
</dbReference>
<dbReference type="PROSITE" id="PS50893">
    <property type="entry name" value="ABC_TRANSPORTER_2"/>
    <property type="match status" value="1"/>
</dbReference>
<evidence type="ECO:0000313" key="4">
    <source>
        <dbReference type="EMBL" id="BCY26215.1"/>
    </source>
</evidence>
<feature type="domain" description="ABC transporter" evidence="3">
    <location>
        <begin position="13"/>
        <end position="245"/>
    </location>
</feature>
<sequence>MDANASSPVPTTLSIRNLVKKYKVRGGYQVPALNGVSLELGRGEMLSLFGPNGAGKTTLVRIIAGLLSADSGTIEWPGNESRNPRSLLGYVSQKGGLQYGLTCREEMTFHVRCFGLGDREAARRVERVTEMLHCGYLLDWNVDRLSGGQRRVVEVGMALLHEPAVILLDEPTLGLDPATRLSLWETVGSARRESDAAFLVTTHYIDEVAQQLSNVSVINHGTVIASGTPEELQSTYSTGSVSIMVPRERLSEATQALQPISPDVYAVSGKVVVPAPSPDRVVTAALQALEGHGIRALAVAVRKPSLNEAFLALTSTPSASEGEWTA</sequence>
<dbReference type="PROSITE" id="PS00211">
    <property type="entry name" value="ABC_TRANSPORTER_1"/>
    <property type="match status" value="1"/>
</dbReference>
<name>A0AAD1KQC3_9ACTN</name>
<evidence type="ECO:0000313" key="5">
    <source>
        <dbReference type="Proteomes" id="UP000825072"/>
    </source>
</evidence>
<keyword evidence="2 4" id="KW-0067">ATP-binding</keyword>
<dbReference type="GeneID" id="92881395"/>